<evidence type="ECO:0000256" key="2">
    <source>
        <dbReference type="SAM" id="SignalP"/>
    </source>
</evidence>
<name>A0AAV9W8Q8_9PEZI</name>
<organism evidence="3 4">
    <name type="scientific">Arthrobotrys musiformis</name>
    <dbReference type="NCBI Taxonomy" id="47236"/>
    <lineage>
        <taxon>Eukaryota</taxon>
        <taxon>Fungi</taxon>
        <taxon>Dikarya</taxon>
        <taxon>Ascomycota</taxon>
        <taxon>Pezizomycotina</taxon>
        <taxon>Orbiliomycetes</taxon>
        <taxon>Orbiliales</taxon>
        <taxon>Orbiliaceae</taxon>
        <taxon>Arthrobotrys</taxon>
    </lineage>
</organism>
<feature type="signal peptide" evidence="2">
    <location>
        <begin position="1"/>
        <end position="15"/>
    </location>
</feature>
<evidence type="ECO:0000256" key="1">
    <source>
        <dbReference type="SAM" id="MobiDB-lite"/>
    </source>
</evidence>
<dbReference type="EMBL" id="JAVHJL010000005">
    <property type="protein sequence ID" value="KAK6503272.1"/>
    <property type="molecule type" value="Genomic_DNA"/>
</dbReference>
<feature type="compositionally biased region" description="Basic and acidic residues" evidence="1">
    <location>
        <begin position="108"/>
        <end position="121"/>
    </location>
</feature>
<comment type="caution">
    <text evidence="3">The sequence shown here is derived from an EMBL/GenBank/DDBJ whole genome shotgun (WGS) entry which is preliminary data.</text>
</comment>
<keyword evidence="2" id="KW-0732">Signal</keyword>
<keyword evidence="4" id="KW-1185">Reference proteome</keyword>
<feature type="region of interest" description="Disordered" evidence="1">
    <location>
        <begin position="35"/>
        <end position="56"/>
    </location>
</feature>
<protein>
    <recommendedName>
        <fullName evidence="5">Secreted protein</fullName>
    </recommendedName>
</protein>
<evidence type="ECO:0008006" key="5">
    <source>
        <dbReference type="Google" id="ProtNLM"/>
    </source>
</evidence>
<evidence type="ECO:0000313" key="4">
    <source>
        <dbReference type="Proteomes" id="UP001370758"/>
    </source>
</evidence>
<accession>A0AAV9W8Q8</accession>
<sequence length="121" mass="13453">MRLMMLLHVLRGMMGRVVVWRLPVRWEGVTQVDGGSCQTWEKSGRRGSDWTDGGEASDVQNGLDVHLLASEQQLRSRTEDSFGKELGQLARVSRGGSSRDPGNLEASKLGREEDGVVSRWN</sequence>
<reference evidence="3 4" key="1">
    <citation type="submission" date="2023-08" db="EMBL/GenBank/DDBJ databases">
        <authorList>
            <person name="Palmer J.M."/>
        </authorList>
    </citation>
    <scope>NUCLEOTIDE SEQUENCE [LARGE SCALE GENOMIC DNA]</scope>
    <source>
        <strain evidence="3 4">TWF481</strain>
    </source>
</reference>
<dbReference type="AlphaFoldDB" id="A0AAV9W8Q8"/>
<dbReference type="Proteomes" id="UP001370758">
    <property type="component" value="Unassembled WGS sequence"/>
</dbReference>
<proteinExistence type="predicted"/>
<evidence type="ECO:0000313" key="3">
    <source>
        <dbReference type="EMBL" id="KAK6503272.1"/>
    </source>
</evidence>
<feature type="region of interest" description="Disordered" evidence="1">
    <location>
        <begin position="75"/>
        <end position="121"/>
    </location>
</feature>
<gene>
    <name evidence="3" type="ORF">TWF481_008301</name>
</gene>
<feature type="chain" id="PRO_5043877802" description="Secreted protein" evidence="2">
    <location>
        <begin position="16"/>
        <end position="121"/>
    </location>
</feature>